<dbReference type="Pfam" id="PF13392">
    <property type="entry name" value="HNH_3"/>
    <property type="match status" value="2"/>
</dbReference>
<dbReference type="InterPro" id="IPR003615">
    <property type="entry name" value="HNH_nuc"/>
</dbReference>
<dbReference type="InterPro" id="IPR044925">
    <property type="entry name" value="His-Me_finger_sf"/>
</dbReference>
<proteinExistence type="predicted"/>
<feature type="domain" description="HNH nuclease" evidence="1">
    <location>
        <begin position="49"/>
        <end position="97"/>
    </location>
</feature>
<evidence type="ECO:0000313" key="2">
    <source>
        <dbReference type="EMBL" id="CAG8748447.1"/>
    </source>
</evidence>
<dbReference type="InterPro" id="IPR003647">
    <property type="entry name" value="Intron_nuc_1_rpt"/>
</dbReference>
<dbReference type="SUPFAM" id="SSF54060">
    <property type="entry name" value="His-Me finger endonucleases"/>
    <property type="match status" value="2"/>
</dbReference>
<dbReference type="Gene3D" id="1.10.10.10">
    <property type="entry name" value="Winged helix-like DNA-binding domain superfamily/Winged helix DNA-binding domain"/>
    <property type="match status" value="2"/>
</dbReference>
<accession>A0A9N9IS91</accession>
<dbReference type="OrthoDB" id="447635at2759"/>
<dbReference type="Gene3D" id="3.90.75.20">
    <property type="match status" value="2"/>
</dbReference>
<organism evidence="2 3">
    <name type="scientific">Dentiscutata erythropus</name>
    <dbReference type="NCBI Taxonomy" id="1348616"/>
    <lineage>
        <taxon>Eukaryota</taxon>
        <taxon>Fungi</taxon>
        <taxon>Fungi incertae sedis</taxon>
        <taxon>Mucoromycota</taxon>
        <taxon>Glomeromycotina</taxon>
        <taxon>Glomeromycetes</taxon>
        <taxon>Diversisporales</taxon>
        <taxon>Gigasporaceae</taxon>
        <taxon>Dentiscutata</taxon>
    </lineage>
</organism>
<dbReference type="SUPFAM" id="SSF64496">
    <property type="entry name" value="DNA-binding domain of intron-encoded endonucleases"/>
    <property type="match status" value="1"/>
</dbReference>
<dbReference type="SMART" id="SM00497">
    <property type="entry name" value="IENR1"/>
    <property type="match status" value="2"/>
</dbReference>
<dbReference type="InterPro" id="IPR036388">
    <property type="entry name" value="WH-like_DNA-bd_sf"/>
</dbReference>
<reference evidence="2" key="1">
    <citation type="submission" date="2021-06" db="EMBL/GenBank/DDBJ databases">
        <authorList>
            <person name="Kallberg Y."/>
            <person name="Tangrot J."/>
            <person name="Rosling A."/>
        </authorList>
    </citation>
    <scope>NUCLEOTIDE SEQUENCE</scope>
    <source>
        <strain evidence="2">MA453B</strain>
    </source>
</reference>
<sequence>MEVWLPVAIASDLLVSNLGHIKNKKDMISRLNACKRKGYIRIKFKVDCVYKSTAVHILVVQAFIPNPENKPYVNHINGIRYDNRAVNLEWVTPRENAERTVFRNPSCSSSKKIVQMTLNGNVVQVWDSITLASNTLNIVMSNISYCCSGKLNIAGGWHWMYYEDYIEQDPNEEWREIEINLRKFSISSLGRVQFPNGLISQGSLDAGYLRVTREKYRVHRLVALAFCSKEEGKEYVNHIDGDSTNNKASNLEWVSQKENTQHAIRLGLRCQRAVKQIFHDGSFQVFPSLAEAQRITGAKKQNISLVCQGLQNHTRGYHWEYINATTYHKN</sequence>
<dbReference type="Pfam" id="PF07453">
    <property type="entry name" value="NUMOD1"/>
    <property type="match status" value="1"/>
</dbReference>
<dbReference type="AlphaFoldDB" id="A0A9N9IS91"/>
<evidence type="ECO:0000313" key="3">
    <source>
        <dbReference type="Proteomes" id="UP000789405"/>
    </source>
</evidence>
<protein>
    <submittedName>
        <fullName evidence="2">15839_t:CDS:1</fullName>
    </submittedName>
</protein>
<dbReference type="EMBL" id="CAJVPY010014798">
    <property type="protein sequence ID" value="CAG8748447.1"/>
    <property type="molecule type" value="Genomic_DNA"/>
</dbReference>
<dbReference type="Proteomes" id="UP000789405">
    <property type="component" value="Unassembled WGS sequence"/>
</dbReference>
<dbReference type="SMART" id="SM00507">
    <property type="entry name" value="HNHc"/>
    <property type="match status" value="2"/>
</dbReference>
<keyword evidence="3" id="KW-1185">Reference proteome</keyword>
<evidence type="ECO:0000259" key="1">
    <source>
        <dbReference type="SMART" id="SM00507"/>
    </source>
</evidence>
<dbReference type="InterPro" id="IPR010896">
    <property type="entry name" value="NUMOD1"/>
</dbReference>
<comment type="caution">
    <text evidence="2">The sequence shown here is derived from an EMBL/GenBank/DDBJ whole genome shotgun (WGS) entry which is preliminary data.</text>
</comment>
<gene>
    <name evidence="2" type="ORF">DERYTH_LOCUS16655</name>
</gene>
<feature type="domain" description="HNH nuclease" evidence="1">
    <location>
        <begin position="212"/>
        <end position="260"/>
    </location>
</feature>
<name>A0A9N9IS91_9GLOM</name>